<keyword evidence="3" id="KW-1185">Reference proteome</keyword>
<protein>
    <submittedName>
        <fullName evidence="2">Uncharacterized protein</fullName>
    </submittedName>
</protein>
<evidence type="ECO:0000313" key="3">
    <source>
        <dbReference type="Proteomes" id="UP000322873"/>
    </source>
</evidence>
<dbReference type="AlphaFoldDB" id="A0A5M9JN69"/>
<dbReference type="VEuPathDB" id="FungiDB:MFRU_011g02230"/>
<reference evidence="2 3" key="1">
    <citation type="submission" date="2019-06" db="EMBL/GenBank/DDBJ databases">
        <title>Genome Sequence of the Brown Rot Fungal Pathogen Monilinia fructicola.</title>
        <authorList>
            <person name="De Miccolis Angelini R.M."/>
            <person name="Landi L."/>
            <person name="Abate D."/>
            <person name="Pollastro S."/>
            <person name="Romanazzi G."/>
            <person name="Faretra F."/>
        </authorList>
    </citation>
    <scope>NUCLEOTIDE SEQUENCE [LARGE SCALE GENOMIC DNA]</scope>
    <source>
        <strain evidence="2 3">Mfrc123</strain>
    </source>
</reference>
<evidence type="ECO:0000256" key="1">
    <source>
        <dbReference type="SAM" id="MobiDB-lite"/>
    </source>
</evidence>
<dbReference type="EMBL" id="VICG01000006">
    <property type="protein sequence ID" value="KAA8570711.1"/>
    <property type="molecule type" value="Genomic_DNA"/>
</dbReference>
<comment type="caution">
    <text evidence="2">The sequence shown here is derived from an EMBL/GenBank/DDBJ whole genome shotgun (WGS) entry which is preliminary data.</text>
</comment>
<sequence length="140" mass="15147">MPPLRHSISQIFAPHPALALRNPQLHGESIDTAPAVPKNKDEMISSLQPKRPTVPIPSTTSTHPTNPPTDQACLPSPSPSPSISTTPYPISTPPMTQIEALPPHITSTSYPTSSPFACLSYKKRHVHSRSCKASPSILYR</sequence>
<gene>
    <name evidence="2" type="ORF">EYC84_000107</name>
</gene>
<organism evidence="2 3">
    <name type="scientific">Monilinia fructicola</name>
    <name type="common">Brown rot fungus</name>
    <name type="synonym">Ciboria fructicola</name>
    <dbReference type="NCBI Taxonomy" id="38448"/>
    <lineage>
        <taxon>Eukaryota</taxon>
        <taxon>Fungi</taxon>
        <taxon>Dikarya</taxon>
        <taxon>Ascomycota</taxon>
        <taxon>Pezizomycotina</taxon>
        <taxon>Leotiomycetes</taxon>
        <taxon>Helotiales</taxon>
        <taxon>Sclerotiniaceae</taxon>
        <taxon>Monilinia</taxon>
    </lineage>
</organism>
<proteinExistence type="predicted"/>
<accession>A0A5M9JN69</accession>
<name>A0A5M9JN69_MONFR</name>
<dbReference type="Proteomes" id="UP000322873">
    <property type="component" value="Unassembled WGS sequence"/>
</dbReference>
<feature type="region of interest" description="Disordered" evidence="1">
    <location>
        <begin position="28"/>
        <end position="106"/>
    </location>
</feature>
<evidence type="ECO:0000313" key="2">
    <source>
        <dbReference type="EMBL" id="KAA8570711.1"/>
    </source>
</evidence>